<dbReference type="Gene3D" id="3.40.720.10">
    <property type="entry name" value="Alkaline Phosphatase, subunit A"/>
    <property type="match status" value="1"/>
</dbReference>
<sequence length="417" mass="45144">MHWIRKFAAAALGALSVCTVAPAEAQPAAAAAETRAPVTILISIDGFRYDYLARGRTPVLSRLAAEGASGPMRPSFPSKTFPNHWTLVTGLRPDRHGIVANRMEDSARPKEVFTMASEDPFWWNAAPPIWVDAEQAGIRTASMFWPGSNVAIGGKMMRNRTEGGTRPSDWQQFSNAVTGEQRVNTILDWMRRPAAIRPRLMTLYFDIVDGAGHNYGPDDPRTLDAVATVDTQIGALVDGLAALGQPVNLIVAADHGMAAISSDRVVTLDRLLAPDDYRALEFGAFAALNPLPGTQARVEKALLGHHPHMDCWRKGEIPARFHYGSNPRVPAIFCLAENGWSIAQKPPEEPFAGGNHGFDPAVADMAAVFIAHGPAFRPARLPAFDNVDVYPLLRDLLGLPAKPGVDGSDAVFRPALR</sequence>
<dbReference type="CDD" id="cd16018">
    <property type="entry name" value="Enpp"/>
    <property type="match status" value="1"/>
</dbReference>
<organism evidence="2 3">
    <name type="scientific">Sphingomonas naasensis</name>
    <dbReference type="NCBI Taxonomy" id="1344951"/>
    <lineage>
        <taxon>Bacteria</taxon>
        <taxon>Pseudomonadati</taxon>
        <taxon>Pseudomonadota</taxon>
        <taxon>Alphaproteobacteria</taxon>
        <taxon>Sphingomonadales</taxon>
        <taxon>Sphingomonadaceae</taxon>
        <taxon>Sphingomonas</taxon>
    </lineage>
</organism>
<dbReference type="PANTHER" id="PTHR10151:SF120">
    <property type="entry name" value="BIS(5'-ADENOSYL)-TRIPHOSPHATASE"/>
    <property type="match status" value="1"/>
</dbReference>
<evidence type="ECO:0000256" key="1">
    <source>
        <dbReference type="SAM" id="SignalP"/>
    </source>
</evidence>
<dbReference type="InterPro" id="IPR002591">
    <property type="entry name" value="Phosphodiest/P_Trfase"/>
</dbReference>
<evidence type="ECO:0000313" key="3">
    <source>
        <dbReference type="Proteomes" id="UP000309848"/>
    </source>
</evidence>
<dbReference type="OrthoDB" id="9771966at2"/>
<feature type="signal peptide" evidence="1">
    <location>
        <begin position="1"/>
        <end position="25"/>
    </location>
</feature>
<keyword evidence="3" id="KW-1185">Reference proteome</keyword>
<dbReference type="Proteomes" id="UP000309848">
    <property type="component" value="Unassembled WGS sequence"/>
</dbReference>
<evidence type="ECO:0000313" key="2">
    <source>
        <dbReference type="EMBL" id="TGX37327.1"/>
    </source>
</evidence>
<keyword evidence="1" id="KW-0732">Signal</keyword>
<name>A0A4S1W7V0_9SPHN</name>
<dbReference type="RefSeq" id="WP_135987492.1">
    <property type="nucleotide sequence ID" value="NZ_JAASQM010000001.1"/>
</dbReference>
<dbReference type="EMBL" id="SRXU01000013">
    <property type="protein sequence ID" value="TGX37327.1"/>
    <property type="molecule type" value="Genomic_DNA"/>
</dbReference>
<proteinExistence type="predicted"/>
<dbReference type="PANTHER" id="PTHR10151">
    <property type="entry name" value="ECTONUCLEOTIDE PYROPHOSPHATASE/PHOSPHODIESTERASE"/>
    <property type="match status" value="1"/>
</dbReference>
<dbReference type="InterPro" id="IPR017850">
    <property type="entry name" value="Alkaline_phosphatase_core_sf"/>
</dbReference>
<reference evidence="2 3" key="1">
    <citation type="submission" date="2019-04" db="EMBL/GenBank/DDBJ databases">
        <title>Sphingomonas psychrotolerans sp. nov., isolated from soil in the Tianshan Mountains, Xinjiang, China.</title>
        <authorList>
            <person name="Luo Y."/>
            <person name="Sheng H."/>
        </authorList>
    </citation>
    <scope>NUCLEOTIDE SEQUENCE [LARGE SCALE GENOMIC DNA]</scope>
    <source>
        <strain evidence="2 3">KIS18-15</strain>
    </source>
</reference>
<feature type="chain" id="PRO_5020780318" evidence="1">
    <location>
        <begin position="26"/>
        <end position="417"/>
    </location>
</feature>
<dbReference type="GO" id="GO:0016787">
    <property type="term" value="F:hydrolase activity"/>
    <property type="evidence" value="ECO:0007669"/>
    <property type="project" value="UniProtKB-ARBA"/>
</dbReference>
<gene>
    <name evidence="2" type="ORF">E5A74_20510</name>
</gene>
<dbReference type="Gene3D" id="3.30.1360.180">
    <property type="match status" value="1"/>
</dbReference>
<dbReference type="SUPFAM" id="SSF53649">
    <property type="entry name" value="Alkaline phosphatase-like"/>
    <property type="match status" value="1"/>
</dbReference>
<comment type="caution">
    <text evidence="2">The sequence shown here is derived from an EMBL/GenBank/DDBJ whole genome shotgun (WGS) entry which is preliminary data.</text>
</comment>
<dbReference type="Pfam" id="PF01663">
    <property type="entry name" value="Phosphodiest"/>
    <property type="match status" value="1"/>
</dbReference>
<protein>
    <submittedName>
        <fullName evidence="2">Alkaline phosphatase family protein</fullName>
    </submittedName>
</protein>
<dbReference type="AlphaFoldDB" id="A0A4S1W7V0"/>
<accession>A0A4S1W7V0</accession>